<evidence type="ECO:0000313" key="1">
    <source>
        <dbReference type="EMBL" id="CCF19454.1"/>
    </source>
</evidence>
<dbReference type="STRING" id="1125847.NT26_1730"/>
<protein>
    <submittedName>
        <fullName evidence="1">Uncharacterized protein</fullName>
    </submittedName>
</protein>
<evidence type="ECO:0000313" key="2">
    <source>
        <dbReference type="Proteomes" id="UP000010792"/>
    </source>
</evidence>
<sequence>MRQRTGGEPGRGCMEWSSSVRASMGDPRSMSLCQTAATSAIRRDDKAKHIGILAADFYHSKFCHGALVPFRSFCYMLPRRRKSAYHDAVVAELVDAQR</sequence>
<dbReference type="AlphaFoldDB" id="L0NEY5"/>
<organism evidence="1 2">
    <name type="scientific">Pseudorhizobium banfieldiae</name>
    <dbReference type="NCBI Taxonomy" id="1125847"/>
    <lineage>
        <taxon>Bacteria</taxon>
        <taxon>Pseudomonadati</taxon>
        <taxon>Pseudomonadota</taxon>
        <taxon>Alphaproteobacteria</taxon>
        <taxon>Hyphomicrobiales</taxon>
        <taxon>Rhizobiaceae</taxon>
        <taxon>Rhizobium/Agrobacterium group</taxon>
        <taxon>Pseudorhizobium</taxon>
    </lineage>
</organism>
<name>L0NEY5_9HYPH</name>
<dbReference type="Proteomes" id="UP000010792">
    <property type="component" value="Chromosome"/>
</dbReference>
<keyword evidence="2" id="KW-1185">Reference proteome</keyword>
<gene>
    <name evidence="1" type="ORF">NT26_1730</name>
</gene>
<dbReference type="KEGG" id="rht:NT26_1730"/>
<accession>L0NEY5</accession>
<dbReference type="EMBL" id="FO082820">
    <property type="protein sequence ID" value="CCF19454.1"/>
    <property type="molecule type" value="Genomic_DNA"/>
</dbReference>
<proteinExistence type="predicted"/>
<reference evidence="1 2" key="1">
    <citation type="journal article" date="2013" name="Genome Biol. Evol.">
        <title>Life in an arsenic-containing gold mine: genome and physiology of the autotrophic arsenite-oxidizing bacterium rhizobium sp. NT-26.</title>
        <authorList>
            <person name="Andres J."/>
            <person name="Arsene-Ploetze F."/>
            <person name="Barbe V."/>
            <person name="Brochier-Armanet C."/>
            <person name="Cleiss-Arnold J."/>
            <person name="Coppee J.Y."/>
            <person name="Dillies M.A."/>
            <person name="Geist"/>
            <person name="L"/>
            <person name="Joublin A."/>
            <person name="Koechler S."/>
            <person name="Lassalle F."/>
            <person name="Marchal M."/>
            <person name="Medigue C."/>
            <person name="Muller D."/>
            <person name="Nesme X."/>
            <person name="Plewniak F."/>
            <person name="Proux C."/>
            <person name="Ramirez-Bahena M.H."/>
            <person name="Schenowitz C."/>
            <person name="Sismeiro O."/>
            <person name="Vallenet D."/>
            <person name="Santini J.M."/>
            <person name="Bertin P.N."/>
        </authorList>
    </citation>
    <scope>NUCLEOTIDE SEQUENCE [LARGE SCALE GENOMIC DNA]</scope>
    <source>
        <strain evidence="1 2">NT-26</strain>
    </source>
</reference>